<gene>
    <name evidence="1" type="ORF">GDO81_023561</name>
</gene>
<dbReference type="AlphaFoldDB" id="A0AAV6YMP9"/>
<proteinExistence type="predicted"/>
<protein>
    <submittedName>
        <fullName evidence="1">Uncharacterized protein</fullName>
    </submittedName>
</protein>
<keyword evidence="2" id="KW-1185">Reference proteome</keyword>
<dbReference type="EMBL" id="WNYA01025311">
    <property type="protein sequence ID" value="KAG8537926.1"/>
    <property type="molecule type" value="Genomic_DNA"/>
</dbReference>
<name>A0AAV6YMP9_ENGPU</name>
<accession>A0AAV6YMP9</accession>
<reference evidence="1" key="1">
    <citation type="thesis" date="2020" institute="ProQuest LLC" country="789 East Eisenhower Parkway, Ann Arbor, MI, USA">
        <title>Comparative Genomics and Chromosome Evolution.</title>
        <authorList>
            <person name="Mudd A.B."/>
        </authorList>
    </citation>
    <scope>NUCLEOTIDE SEQUENCE</scope>
    <source>
        <strain evidence="1">237g6f4</strain>
        <tissue evidence="1">Blood</tissue>
    </source>
</reference>
<evidence type="ECO:0000313" key="2">
    <source>
        <dbReference type="Proteomes" id="UP000824782"/>
    </source>
</evidence>
<comment type="caution">
    <text evidence="1">The sequence shown here is derived from an EMBL/GenBank/DDBJ whole genome shotgun (WGS) entry which is preliminary data.</text>
</comment>
<evidence type="ECO:0000313" key="1">
    <source>
        <dbReference type="EMBL" id="KAG8537926.1"/>
    </source>
</evidence>
<dbReference type="Proteomes" id="UP000824782">
    <property type="component" value="Unassembled WGS sequence"/>
</dbReference>
<organism evidence="1 2">
    <name type="scientific">Engystomops pustulosus</name>
    <name type="common">Tungara frog</name>
    <name type="synonym">Physalaemus pustulosus</name>
    <dbReference type="NCBI Taxonomy" id="76066"/>
    <lineage>
        <taxon>Eukaryota</taxon>
        <taxon>Metazoa</taxon>
        <taxon>Chordata</taxon>
        <taxon>Craniata</taxon>
        <taxon>Vertebrata</taxon>
        <taxon>Euteleostomi</taxon>
        <taxon>Amphibia</taxon>
        <taxon>Batrachia</taxon>
        <taxon>Anura</taxon>
        <taxon>Neobatrachia</taxon>
        <taxon>Hyloidea</taxon>
        <taxon>Leptodactylidae</taxon>
        <taxon>Leiuperinae</taxon>
        <taxon>Engystomops</taxon>
    </lineage>
</organism>
<sequence>MKSCCWSPSFRKFGARKDILITIILSWFFLEKKKCFVGHLPRLLAQYSITAPDTVSCTCRLCVLCPLVPLSRDFLNVFNISAENDLSPRTPEVFSQILAPPRLVHFNPPSL</sequence>